<comment type="caution">
    <text evidence="6">The sequence shown here is derived from an EMBL/GenBank/DDBJ whole genome shotgun (WGS) entry which is preliminary data.</text>
</comment>
<dbReference type="GO" id="GO:0004301">
    <property type="term" value="F:epoxide hydrolase activity"/>
    <property type="evidence" value="ECO:0007669"/>
    <property type="project" value="UniProtKB-EC"/>
</dbReference>
<name>A0ABN8K5V1_9HYPH</name>
<evidence type="ECO:0000256" key="1">
    <source>
        <dbReference type="ARBA" id="ARBA00010088"/>
    </source>
</evidence>
<sequence>MKLHKLATVLAFGLCIFSALSHANAAEDRSIRPFTVSIRQAALDDLRRRIAETRWPDRETVDDQSQGIPLAKLRPLIEHWGAGYDWRKAEAKLNALPQFMTTIDGVDIHFIHVRSRHPNALPLIVTHGWPGSVLELLKTVGPLTDPTAHGGPAEDAFDLVLPSLPGFGFSGKPTVTGWGTDRIARTWAELMKRLGYTSYVAQGGDWGSPVSNAMGRLAPAGLLGIHVNLPAIVPPEIAAVLAAGGPAPAGLTEQERAAFDAFSTAAKMGNRSYAQVMGTRPQTVGYAINDSPAGLAAWMLGHPGFSNWTYDASDPEKSPDEVLDDITLYWLTDTATSSGRIYWEYGGGRSPAFAGPEKTNDIALPVAITVFPGESYRAPETWARRAYPNLIYFHEVDKGGHFAAWEQPELFSAELRAAFRPLRQDF</sequence>
<dbReference type="EC" id="3.3.2.10" evidence="6"/>
<dbReference type="InterPro" id="IPR000639">
    <property type="entry name" value="Epox_hydrolase-like"/>
</dbReference>
<dbReference type="Pfam" id="PF06441">
    <property type="entry name" value="EHN"/>
    <property type="match status" value="1"/>
</dbReference>
<reference evidence="6 7" key="1">
    <citation type="submission" date="2022-03" db="EMBL/GenBank/DDBJ databases">
        <authorList>
            <person name="Brunel B."/>
        </authorList>
    </citation>
    <scope>NUCLEOTIDE SEQUENCE [LARGE SCALE GENOMIC DNA]</scope>
    <source>
        <strain evidence="6">STM5069sample</strain>
    </source>
</reference>
<gene>
    <name evidence="6" type="ORF">MES5069_480030</name>
</gene>
<dbReference type="SUPFAM" id="SSF53474">
    <property type="entry name" value="alpha/beta-Hydrolases"/>
    <property type="match status" value="1"/>
</dbReference>
<evidence type="ECO:0000259" key="5">
    <source>
        <dbReference type="Pfam" id="PF06441"/>
    </source>
</evidence>
<keyword evidence="3 6" id="KW-0378">Hydrolase</keyword>
<keyword evidence="4" id="KW-0732">Signal</keyword>
<dbReference type="RefSeq" id="WP_254020452.1">
    <property type="nucleotide sequence ID" value="NZ_CAKXZT010000144.1"/>
</dbReference>
<dbReference type="PIRSF" id="PIRSF001112">
    <property type="entry name" value="Epoxide_hydrolase"/>
    <property type="match status" value="1"/>
</dbReference>
<dbReference type="Proteomes" id="UP001153050">
    <property type="component" value="Unassembled WGS sequence"/>
</dbReference>
<dbReference type="Gene3D" id="3.40.50.1820">
    <property type="entry name" value="alpha/beta hydrolase"/>
    <property type="match status" value="1"/>
</dbReference>
<feature type="chain" id="PRO_5046609194" evidence="4">
    <location>
        <begin position="26"/>
        <end position="426"/>
    </location>
</feature>
<keyword evidence="2" id="KW-0058">Aromatic hydrocarbons catabolism</keyword>
<dbReference type="InterPro" id="IPR016292">
    <property type="entry name" value="Epoxide_hydrolase"/>
</dbReference>
<evidence type="ECO:0000313" key="6">
    <source>
        <dbReference type="EMBL" id="CAH2405638.1"/>
    </source>
</evidence>
<evidence type="ECO:0000256" key="2">
    <source>
        <dbReference type="ARBA" id="ARBA00022797"/>
    </source>
</evidence>
<keyword evidence="7" id="KW-1185">Reference proteome</keyword>
<evidence type="ECO:0000256" key="3">
    <source>
        <dbReference type="ARBA" id="ARBA00022801"/>
    </source>
</evidence>
<dbReference type="PRINTS" id="PR00412">
    <property type="entry name" value="EPOXHYDRLASE"/>
</dbReference>
<dbReference type="InterPro" id="IPR010497">
    <property type="entry name" value="Epoxide_hydro_N"/>
</dbReference>
<proteinExistence type="inferred from homology"/>
<evidence type="ECO:0000256" key="4">
    <source>
        <dbReference type="SAM" id="SignalP"/>
    </source>
</evidence>
<dbReference type="InterPro" id="IPR029058">
    <property type="entry name" value="AB_hydrolase_fold"/>
</dbReference>
<dbReference type="PANTHER" id="PTHR21661:SF35">
    <property type="entry name" value="EPOXIDE HYDROLASE"/>
    <property type="match status" value="1"/>
</dbReference>
<dbReference type="PANTHER" id="PTHR21661">
    <property type="entry name" value="EPOXIDE HYDROLASE 1-RELATED"/>
    <property type="match status" value="1"/>
</dbReference>
<accession>A0ABN8K5V1</accession>
<dbReference type="EMBL" id="CAKXZT010000144">
    <property type="protein sequence ID" value="CAH2405638.1"/>
    <property type="molecule type" value="Genomic_DNA"/>
</dbReference>
<comment type="similarity">
    <text evidence="1">Belongs to the peptidase S33 family.</text>
</comment>
<evidence type="ECO:0000313" key="7">
    <source>
        <dbReference type="Proteomes" id="UP001153050"/>
    </source>
</evidence>
<feature type="signal peptide" evidence="4">
    <location>
        <begin position="1"/>
        <end position="25"/>
    </location>
</feature>
<feature type="domain" description="Epoxide hydrolase N-terminal" evidence="5">
    <location>
        <begin position="31"/>
        <end position="135"/>
    </location>
</feature>
<organism evidence="6 7">
    <name type="scientific">Mesorhizobium escarrei</name>
    <dbReference type="NCBI Taxonomy" id="666018"/>
    <lineage>
        <taxon>Bacteria</taxon>
        <taxon>Pseudomonadati</taxon>
        <taxon>Pseudomonadota</taxon>
        <taxon>Alphaproteobacteria</taxon>
        <taxon>Hyphomicrobiales</taxon>
        <taxon>Phyllobacteriaceae</taxon>
        <taxon>Mesorhizobium</taxon>
    </lineage>
</organism>
<protein>
    <submittedName>
        <fullName evidence="6">Epoxide hydrolase</fullName>
        <ecNumber evidence="6">3.3.2.10</ecNumber>
    </submittedName>
</protein>